<comment type="subcellular location">
    <subcellularLocation>
        <location evidence="1">Nucleus</location>
    </subcellularLocation>
</comment>
<dbReference type="AlphaFoldDB" id="A0AAW1IA82"/>
<reference evidence="2 3" key="1">
    <citation type="journal article" date="2024" name="BMC Genomics">
        <title>De novo assembly and annotation of Popillia japonica's genome with initial clues to its potential as an invasive pest.</title>
        <authorList>
            <person name="Cucini C."/>
            <person name="Boschi S."/>
            <person name="Funari R."/>
            <person name="Cardaioli E."/>
            <person name="Iannotti N."/>
            <person name="Marturano G."/>
            <person name="Paoli F."/>
            <person name="Bruttini M."/>
            <person name="Carapelli A."/>
            <person name="Frati F."/>
            <person name="Nardi F."/>
        </authorList>
    </citation>
    <scope>NUCLEOTIDE SEQUENCE [LARGE SCALE GENOMIC DNA]</scope>
    <source>
        <strain evidence="2">DMR45628</strain>
    </source>
</reference>
<dbReference type="Gene3D" id="1.10.10.10">
    <property type="entry name" value="Winged helix-like DNA-binding domain superfamily/Winged helix DNA-binding domain"/>
    <property type="match status" value="1"/>
</dbReference>
<keyword evidence="3" id="KW-1185">Reference proteome</keyword>
<comment type="caution">
    <text evidence="2">The sequence shown here is derived from an EMBL/GenBank/DDBJ whole genome shotgun (WGS) entry which is preliminary data.</text>
</comment>
<name>A0AAW1IA82_POPJA</name>
<dbReference type="InterPro" id="IPR009057">
    <property type="entry name" value="Homeodomain-like_sf"/>
</dbReference>
<dbReference type="GO" id="GO:0005634">
    <property type="term" value="C:nucleus"/>
    <property type="evidence" value="ECO:0007669"/>
    <property type="project" value="UniProtKB-SubCell"/>
</dbReference>
<proteinExistence type="predicted"/>
<dbReference type="EMBL" id="JASPKY010000734">
    <property type="protein sequence ID" value="KAK9686003.1"/>
    <property type="molecule type" value="Genomic_DNA"/>
</dbReference>
<dbReference type="Proteomes" id="UP001458880">
    <property type="component" value="Unassembled WGS sequence"/>
</dbReference>
<accession>A0AAW1IA82</accession>
<evidence type="ECO:0008006" key="4">
    <source>
        <dbReference type="Google" id="ProtNLM"/>
    </source>
</evidence>
<dbReference type="SUPFAM" id="SSF46689">
    <property type="entry name" value="Homeodomain-like"/>
    <property type="match status" value="1"/>
</dbReference>
<evidence type="ECO:0000256" key="1">
    <source>
        <dbReference type="ARBA" id="ARBA00004123"/>
    </source>
</evidence>
<protein>
    <recommendedName>
        <fullName evidence="4">Transposase</fullName>
    </recommendedName>
</protein>
<organism evidence="2 3">
    <name type="scientific">Popillia japonica</name>
    <name type="common">Japanese beetle</name>
    <dbReference type="NCBI Taxonomy" id="7064"/>
    <lineage>
        <taxon>Eukaryota</taxon>
        <taxon>Metazoa</taxon>
        <taxon>Ecdysozoa</taxon>
        <taxon>Arthropoda</taxon>
        <taxon>Hexapoda</taxon>
        <taxon>Insecta</taxon>
        <taxon>Pterygota</taxon>
        <taxon>Neoptera</taxon>
        <taxon>Endopterygota</taxon>
        <taxon>Coleoptera</taxon>
        <taxon>Polyphaga</taxon>
        <taxon>Scarabaeiformia</taxon>
        <taxon>Scarabaeidae</taxon>
        <taxon>Rutelinae</taxon>
        <taxon>Popillia</taxon>
    </lineage>
</organism>
<dbReference type="InterPro" id="IPR036388">
    <property type="entry name" value="WH-like_DNA-bd_sf"/>
</dbReference>
<evidence type="ECO:0000313" key="2">
    <source>
        <dbReference type="EMBL" id="KAK9686003.1"/>
    </source>
</evidence>
<evidence type="ECO:0000313" key="3">
    <source>
        <dbReference type="Proteomes" id="UP001458880"/>
    </source>
</evidence>
<sequence>MLRKVYRNDLKSQIVKMHQKGEARSVFTKLFDIRKSVVSLIIKRYTERGTTVRPVRSGRPPSTTRREDILITRPNDIPKEVQQLDQYVQDAHQALPEEKIF</sequence>
<gene>
    <name evidence="2" type="ORF">QE152_g37525</name>
</gene>